<feature type="region of interest" description="Disordered" evidence="1">
    <location>
        <begin position="1"/>
        <end position="170"/>
    </location>
</feature>
<comment type="caution">
    <text evidence="2">The sequence shown here is derived from an EMBL/GenBank/DDBJ whole genome shotgun (WGS) entry which is preliminary data.</text>
</comment>
<dbReference type="SMART" id="SM00684">
    <property type="entry name" value="DM15"/>
    <property type="match status" value="2"/>
</dbReference>
<feature type="compositionally biased region" description="Polar residues" evidence="1">
    <location>
        <begin position="364"/>
        <end position="375"/>
    </location>
</feature>
<dbReference type="Pfam" id="PF21071">
    <property type="entry name" value="LARP1_HEAT"/>
    <property type="match status" value="1"/>
</dbReference>
<sequence>MSDWDILAPVDDGENQGDQENDGDDGVFFGDGGDNDSFDNPDGSSQAQADHDDVEYNSGYSNFMGNEAQSFNPRMCDHSKQKDLFGSPSNGYVDGKVQFQTQQQKEWQPQQSKPYQPPQGRSNVYKDMPNSYTSRKIHDSPEFAACKTSKRRGRSRGPRGGGHRMMSDSDSAMSYVPHELLEEGFDERVYIEFHDAALQQRAELGIGKSAEMNSLFYFWCYYLRGHFDQSMYDEFLEIARQDASQNSHYGIECYFRLCSYGLEQRWDPQVFAQFQDEALVDYRKGSTYGLEKVKGFLDNQKYDFEIKPTPEMEAALSKFPTIESFKQSRNNNNNNQSAHYPRDRKPQFDDSRVTEARSIPKQRFMNSNPNEGNWLQSPNNNNRQRRGSNQRGGRDSNFSRQRGGNQNRNKQYRHKNDEPHEWTFGRMQPSSAPKPDNMNINDPNH</sequence>
<evidence type="ECO:0000256" key="1">
    <source>
        <dbReference type="SAM" id="MobiDB-lite"/>
    </source>
</evidence>
<organism evidence="2 3">
    <name type="scientific">Tritrichomonas musculus</name>
    <dbReference type="NCBI Taxonomy" id="1915356"/>
    <lineage>
        <taxon>Eukaryota</taxon>
        <taxon>Metamonada</taxon>
        <taxon>Parabasalia</taxon>
        <taxon>Tritrichomonadida</taxon>
        <taxon>Tritrichomonadidae</taxon>
        <taxon>Tritrichomonas</taxon>
    </lineage>
</organism>
<proteinExistence type="predicted"/>
<feature type="compositionally biased region" description="Polar residues" evidence="1">
    <location>
        <begin position="58"/>
        <end position="72"/>
    </location>
</feature>
<feature type="region of interest" description="Disordered" evidence="1">
    <location>
        <begin position="325"/>
        <end position="445"/>
    </location>
</feature>
<feature type="compositionally biased region" description="Basic and acidic residues" evidence="1">
    <location>
        <begin position="340"/>
        <end position="355"/>
    </location>
</feature>
<gene>
    <name evidence="2" type="ORF">M9Y10_021057</name>
</gene>
<dbReference type="EMBL" id="JAPFFF010000031">
    <property type="protein sequence ID" value="KAK8844886.1"/>
    <property type="molecule type" value="Genomic_DNA"/>
</dbReference>
<evidence type="ECO:0000313" key="3">
    <source>
        <dbReference type="Proteomes" id="UP001470230"/>
    </source>
</evidence>
<protein>
    <submittedName>
        <fullName evidence="2">Uncharacterized protein</fullName>
    </submittedName>
</protein>
<name>A0ABR2HCY8_9EUKA</name>
<feature type="compositionally biased region" description="Basic residues" evidence="1">
    <location>
        <begin position="148"/>
        <end position="157"/>
    </location>
</feature>
<evidence type="ECO:0000313" key="2">
    <source>
        <dbReference type="EMBL" id="KAK8844886.1"/>
    </source>
</evidence>
<feature type="compositionally biased region" description="Low complexity" evidence="1">
    <location>
        <begin position="98"/>
        <end position="114"/>
    </location>
</feature>
<feature type="compositionally biased region" description="Basic and acidic residues" evidence="1">
    <location>
        <begin position="414"/>
        <end position="423"/>
    </location>
</feature>
<dbReference type="InterPro" id="IPR006607">
    <property type="entry name" value="DM15"/>
</dbReference>
<reference evidence="2 3" key="1">
    <citation type="submission" date="2024-04" db="EMBL/GenBank/DDBJ databases">
        <title>Tritrichomonas musculus Genome.</title>
        <authorList>
            <person name="Alves-Ferreira E."/>
            <person name="Grigg M."/>
            <person name="Lorenzi H."/>
            <person name="Galac M."/>
        </authorList>
    </citation>
    <scope>NUCLEOTIDE SEQUENCE [LARGE SCALE GENOMIC DNA]</scope>
    <source>
        <strain evidence="2 3">EAF2021</strain>
    </source>
</reference>
<dbReference type="Proteomes" id="UP001470230">
    <property type="component" value="Unassembled WGS sequence"/>
</dbReference>
<keyword evidence="3" id="KW-1185">Reference proteome</keyword>
<feature type="compositionally biased region" description="Polar residues" evidence="1">
    <location>
        <begin position="398"/>
        <end position="409"/>
    </location>
</feature>
<feature type="compositionally biased region" description="Acidic residues" evidence="1">
    <location>
        <begin position="11"/>
        <end position="25"/>
    </location>
</feature>
<accession>A0ABR2HCY8</accession>